<keyword evidence="2 4" id="KW-0413">Isomerase</keyword>
<dbReference type="GO" id="GO:0005975">
    <property type="term" value="P:carbohydrate metabolic process"/>
    <property type="evidence" value="ECO:0007669"/>
    <property type="project" value="InterPro"/>
</dbReference>
<dbReference type="GO" id="GO:0097367">
    <property type="term" value="F:carbohydrate derivative binding"/>
    <property type="evidence" value="ECO:0007669"/>
    <property type="project" value="InterPro"/>
</dbReference>
<sequence length="340" mass="37539">MTAEKMRDYLQGLPEQFNEMLQMKLNLPSRYKKEYQNILVSGLGGSAIGGDILRSYAFSQAAIPVIVNRDYDIPAFVGPQSLVLAVSYSGNTEETLSAYRQAERAGANIIVVSGGGKLSSLAREDGNMVVEIPAGLSPRAATGYLFCPLALILEELGLLSGVSKDLAETSRVLADLKEEINPAVDYDQNIARQLAGEMKGRIPVIWGSSAHSEVAAWRWKAQINENAKSPAYYNVFPELNHNELVGFEAPGDLISQILIVILRDPGDHERVKKRIDISRQVIESRVAKVMEVEARGNSFLARFYSLVYIGDYTSYYLALEYGINPTPVEVIDYLKAELNK</sequence>
<dbReference type="Pfam" id="PF01380">
    <property type="entry name" value="SIS"/>
    <property type="match status" value="1"/>
</dbReference>
<dbReference type="STRING" id="690567.2444"/>
<dbReference type="NCBIfam" id="TIGR02128">
    <property type="entry name" value="G6PI_arch"/>
    <property type="match status" value="1"/>
</dbReference>
<dbReference type="GO" id="GO:0004476">
    <property type="term" value="F:mannose-6-phosphate isomerase activity"/>
    <property type="evidence" value="ECO:0007669"/>
    <property type="project" value="InterPro"/>
</dbReference>
<name>A0A0E4CKQ3_9FIRM</name>
<accession>A0A0E4CKQ3</accession>
<dbReference type="OrthoDB" id="9771734at2"/>
<dbReference type="EMBL" id="CGIH01000042">
    <property type="protein sequence ID" value="CQB51981.1"/>
    <property type="molecule type" value="Genomic_DNA"/>
</dbReference>
<evidence type="ECO:0000313" key="5">
    <source>
        <dbReference type="Proteomes" id="UP000045545"/>
    </source>
</evidence>
<keyword evidence="5" id="KW-1185">Reference proteome</keyword>
<dbReference type="NCBIfam" id="NF006426">
    <property type="entry name" value="PRK08674.1-6"/>
    <property type="match status" value="1"/>
</dbReference>
<dbReference type="Proteomes" id="UP000045545">
    <property type="component" value="Unassembled WGS sequence"/>
</dbReference>
<proteinExistence type="inferred from homology"/>
<dbReference type="PROSITE" id="PS51464">
    <property type="entry name" value="SIS"/>
    <property type="match status" value="1"/>
</dbReference>
<protein>
    <submittedName>
        <fullName evidence="4">Bifunctional glucose-6-phosphate/mannose-6-phosphate isomerase</fullName>
    </submittedName>
</protein>
<dbReference type="InterPro" id="IPR001347">
    <property type="entry name" value="SIS_dom"/>
</dbReference>
<dbReference type="InterPro" id="IPR046348">
    <property type="entry name" value="SIS_dom_sf"/>
</dbReference>
<feature type="domain" description="SIS" evidence="3">
    <location>
        <begin position="27"/>
        <end position="162"/>
    </location>
</feature>
<dbReference type="Pfam" id="PF10432">
    <property type="entry name" value="bact-PGI_C"/>
    <property type="match status" value="1"/>
</dbReference>
<evidence type="ECO:0000256" key="2">
    <source>
        <dbReference type="ARBA" id="ARBA00023235"/>
    </source>
</evidence>
<organism evidence="4 5">
    <name type="scientific">Syntrophomonas zehnderi OL-4</name>
    <dbReference type="NCBI Taxonomy" id="690567"/>
    <lineage>
        <taxon>Bacteria</taxon>
        <taxon>Bacillati</taxon>
        <taxon>Bacillota</taxon>
        <taxon>Clostridia</taxon>
        <taxon>Eubacteriales</taxon>
        <taxon>Syntrophomonadaceae</taxon>
        <taxon>Syntrophomonas</taxon>
    </lineage>
</organism>
<dbReference type="GO" id="GO:1901135">
    <property type="term" value="P:carbohydrate derivative metabolic process"/>
    <property type="evidence" value="ECO:0007669"/>
    <property type="project" value="InterPro"/>
</dbReference>
<dbReference type="InterPro" id="IPR019490">
    <property type="entry name" value="Glu6P/Mann6P_isomerase_C"/>
</dbReference>
<dbReference type="NCBIfam" id="NF006423">
    <property type="entry name" value="PRK08674.1-2"/>
    <property type="match status" value="1"/>
</dbReference>
<gene>
    <name evidence="4" type="ORF">2444</name>
</gene>
<dbReference type="CDD" id="cd05017">
    <property type="entry name" value="SIS_PGI_PMI_1"/>
    <property type="match status" value="1"/>
</dbReference>
<dbReference type="Gene3D" id="3.40.50.10490">
    <property type="entry name" value="Glucose-6-phosphate isomerase like protein, domain 1"/>
    <property type="match status" value="2"/>
</dbReference>
<dbReference type="InterPro" id="IPR035484">
    <property type="entry name" value="SIS_PGI/PMI_1"/>
</dbReference>
<dbReference type="CDD" id="cd05637">
    <property type="entry name" value="SIS_PGI_PMI_2"/>
    <property type="match status" value="1"/>
</dbReference>
<evidence type="ECO:0000256" key="1">
    <source>
        <dbReference type="ARBA" id="ARBA00010523"/>
    </source>
</evidence>
<dbReference type="SUPFAM" id="SSF53697">
    <property type="entry name" value="SIS domain"/>
    <property type="match status" value="1"/>
</dbReference>
<comment type="similarity">
    <text evidence="1">Belongs to the PGI/PMI family.</text>
</comment>
<evidence type="ECO:0000259" key="3">
    <source>
        <dbReference type="PROSITE" id="PS51464"/>
    </source>
</evidence>
<dbReference type="GO" id="GO:0004347">
    <property type="term" value="F:glucose-6-phosphate isomerase activity"/>
    <property type="evidence" value="ECO:0007669"/>
    <property type="project" value="InterPro"/>
</dbReference>
<evidence type="ECO:0000313" key="4">
    <source>
        <dbReference type="EMBL" id="CQB51981.1"/>
    </source>
</evidence>
<reference evidence="4 5" key="1">
    <citation type="submission" date="2015-03" db="EMBL/GenBank/DDBJ databases">
        <authorList>
            <person name="Murphy D."/>
        </authorList>
    </citation>
    <scope>NUCLEOTIDE SEQUENCE [LARGE SCALE GENOMIC DNA]</scope>
    <source>
        <strain evidence="4 5">OL-4</strain>
    </source>
</reference>
<dbReference type="AlphaFoldDB" id="A0A0E4CKQ3"/>